<accession>A0A8H6NWX5</accession>
<reference evidence="2" key="1">
    <citation type="journal article" date="2020" name="Phytopathology">
        <title>Genome Sequence Resources of Colletotrichum truncatum, C. plurivorum, C. musicola, and C. sojae: Four Species Pathogenic to Soybean (Glycine max).</title>
        <authorList>
            <person name="Rogerio F."/>
            <person name="Boufleur T.R."/>
            <person name="Ciampi-Guillardi M."/>
            <person name="Sukno S.A."/>
            <person name="Thon M.R."/>
            <person name="Massola Junior N.S."/>
            <person name="Baroncelli R."/>
        </authorList>
    </citation>
    <scope>NUCLEOTIDE SEQUENCE</scope>
    <source>
        <strain evidence="2">LFN0074</strain>
    </source>
</reference>
<dbReference type="AlphaFoldDB" id="A0A8H6NWX5"/>
<gene>
    <name evidence="2" type="ORF">CMUS01_01526</name>
</gene>
<organism evidence="2 3">
    <name type="scientific">Colletotrichum musicola</name>
    <dbReference type="NCBI Taxonomy" id="2175873"/>
    <lineage>
        <taxon>Eukaryota</taxon>
        <taxon>Fungi</taxon>
        <taxon>Dikarya</taxon>
        <taxon>Ascomycota</taxon>
        <taxon>Pezizomycotina</taxon>
        <taxon>Sordariomycetes</taxon>
        <taxon>Hypocreomycetidae</taxon>
        <taxon>Glomerellales</taxon>
        <taxon>Glomerellaceae</taxon>
        <taxon>Colletotrichum</taxon>
        <taxon>Colletotrichum orchidearum species complex</taxon>
    </lineage>
</organism>
<protein>
    <submittedName>
        <fullName evidence="2">Uncharacterized protein</fullName>
    </submittedName>
</protein>
<name>A0A8H6NWX5_9PEZI</name>
<evidence type="ECO:0000256" key="1">
    <source>
        <dbReference type="SAM" id="MobiDB-lite"/>
    </source>
</evidence>
<feature type="region of interest" description="Disordered" evidence="1">
    <location>
        <begin position="399"/>
        <end position="430"/>
    </location>
</feature>
<evidence type="ECO:0000313" key="2">
    <source>
        <dbReference type="EMBL" id="KAF6844027.1"/>
    </source>
</evidence>
<comment type="caution">
    <text evidence="2">The sequence shown here is derived from an EMBL/GenBank/DDBJ whole genome shotgun (WGS) entry which is preliminary data.</text>
</comment>
<keyword evidence="3" id="KW-1185">Reference proteome</keyword>
<dbReference type="EMBL" id="WIGM01000026">
    <property type="protein sequence ID" value="KAF6844027.1"/>
    <property type="molecule type" value="Genomic_DNA"/>
</dbReference>
<proteinExistence type="predicted"/>
<evidence type="ECO:0000313" key="3">
    <source>
        <dbReference type="Proteomes" id="UP000639643"/>
    </source>
</evidence>
<feature type="region of interest" description="Disordered" evidence="1">
    <location>
        <begin position="178"/>
        <end position="203"/>
    </location>
</feature>
<sequence>MGSLKDWMKMRSKRRASQQRAVTTPQLGDETMTTYVSSCRIGASEIGVESTALFVSEMSIIDVVTNNARSDVDASIATARRSLRHVIVLLVLCVALRCGSHEMTRGEAKMCIFTSPLTLLRAFIACMPVPSVHSALNQDACLPAGPSPPQDTPVTYYGTTVQGSGDQGSIAAIHQSHTTPRHDIPVPGRSNSRLAASNGRGVENEIQRRTNHRPQHRRQGLVETTLALSTLPRYATPHYTTLERPGEWRGRFPSRWTTSTDWSKRGGTQPPHGFGNHEASCRQRLFDPPFSKGTDEGVEHKWSMVLSSPAPILPRFHESHNHLASPEESTDERTDLRLRQPTEMEADGPGSLYCMPGCLCLQNWVGSAGEPVRPTAHGLHQHLKSQGRDEMLCCRSLLHGNSGPSKKAQEGGPTSKGHHPCPSTRFFSSS</sequence>
<dbReference type="Proteomes" id="UP000639643">
    <property type="component" value="Unassembled WGS sequence"/>
</dbReference>